<reference evidence="1 2" key="1">
    <citation type="submission" date="2016-11" db="EMBL/GenBank/DDBJ databases">
        <authorList>
            <person name="Jaros S."/>
            <person name="Januszkiewicz K."/>
            <person name="Wedrychowicz H."/>
        </authorList>
    </citation>
    <scope>NUCLEOTIDE SEQUENCE [LARGE SCALE GENOMIC DNA]</scope>
    <source>
        <strain evidence="1 2">BPI-34</strain>
    </source>
</reference>
<proteinExistence type="predicted"/>
<evidence type="ECO:0000313" key="1">
    <source>
        <dbReference type="EMBL" id="SHM94108.1"/>
    </source>
</evidence>
<name>A0A1M7MSN6_XYLRU</name>
<organism evidence="1 2">
    <name type="scientific">Xylanibacter ruminicola</name>
    <name type="common">Prevotella ruminicola</name>
    <dbReference type="NCBI Taxonomy" id="839"/>
    <lineage>
        <taxon>Bacteria</taxon>
        <taxon>Pseudomonadati</taxon>
        <taxon>Bacteroidota</taxon>
        <taxon>Bacteroidia</taxon>
        <taxon>Bacteroidales</taxon>
        <taxon>Prevotellaceae</taxon>
        <taxon>Xylanibacter</taxon>
    </lineage>
</organism>
<dbReference type="EMBL" id="FRCJ01000008">
    <property type="protein sequence ID" value="SHM94108.1"/>
    <property type="molecule type" value="Genomic_DNA"/>
</dbReference>
<gene>
    <name evidence="1" type="ORF">SAMN04488494_2971</name>
</gene>
<dbReference type="Proteomes" id="UP000184280">
    <property type="component" value="Unassembled WGS sequence"/>
</dbReference>
<protein>
    <submittedName>
        <fullName evidence="1">Uncharacterized protein</fullName>
    </submittedName>
</protein>
<evidence type="ECO:0000313" key="2">
    <source>
        <dbReference type="Proteomes" id="UP000184280"/>
    </source>
</evidence>
<accession>A0A1M7MSN6</accession>
<dbReference type="AlphaFoldDB" id="A0A1M7MSN6"/>
<sequence>MHNNLSSKPNLQFTKCKLTTKFYFHIDFGQVTLVNS</sequence>